<comment type="caution">
    <text evidence="1">The sequence shown here is derived from an EMBL/GenBank/DDBJ whole genome shotgun (WGS) entry which is preliminary data.</text>
</comment>
<dbReference type="OrthoDB" id="6375801at2759"/>
<name>A0A5J4W6U8_9EUKA</name>
<organism evidence="1 2">
    <name type="scientific">Streblomastix strix</name>
    <dbReference type="NCBI Taxonomy" id="222440"/>
    <lineage>
        <taxon>Eukaryota</taxon>
        <taxon>Metamonada</taxon>
        <taxon>Preaxostyla</taxon>
        <taxon>Oxymonadida</taxon>
        <taxon>Streblomastigidae</taxon>
        <taxon>Streblomastix</taxon>
    </lineage>
</organism>
<dbReference type="EMBL" id="SNRW01003148">
    <property type="protein sequence ID" value="KAA6390661.1"/>
    <property type="molecule type" value="Genomic_DNA"/>
</dbReference>
<dbReference type="AlphaFoldDB" id="A0A5J4W6U8"/>
<reference evidence="1 2" key="1">
    <citation type="submission" date="2019-03" db="EMBL/GenBank/DDBJ databases">
        <title>Single cell metagenomics reveals metabolic interactions within the superorganism composed of flagellate Streblomastix strix and complex community of Bacteroidetes bacteria on its surface.</title>
        <authorList>
            <person name="Treitli S.C."/>
            <person name="Kolisko M."/>
            <person name="Husnik F."/>
            <person name="Keeling P."/>
            <person name="Hampl V."/>
        </authorList>
    </citation>
    <scope>NUCLEOTIDE SEQUENCE [LARGE SCALE GENOMIC DNA]</scope>
    <source>
        <strain evidence="1">ST1C</strain>
    </source>
</reference>
<proteinExistence type="predicted"/>
<sequence>MHQDKFNIQPGEALIIGDNKENIKLSQKRKQEGREFYDYLPVSCLSFLCYIRKSSGLRVHRVFTLFSRCLSHISTVSLKSLRQVLRDIDFKGINKIIWWSDGAPHFHSIQLAFALIDDQIRFKVGVDFIANYF</sequence>
<accession>A0A5J4W6U8</accession>
<dbReference type="Proteomes" id="UP000324800">
    <property type="component" value="Unassembled WGS sequence"/>
</dbReference>
<evidence type="ECO:0000313" key="2">
    <source>
        <dbReference type="Proteomes" id="UP000324800"/>
    </source>
</evidence>
<gene>
    <name evidence="1" type="ORF">EZS28_013811</name>
</gene>
<protein>
    <submittedName>
        <fullName evidence="1">Uncharacterized protein</fullName>
    </submittedName>
</protein>
<evidence type="ECO:0000313" key="1">
    <source>
        <dbReference type="EMBL" id="KAA6390661.1"/>
    </source>
</evidence>